<feature type="chain" id="PRO_5046746480" evidence="12">
    <location>
        <begin position="26"/>
        <end position="747"/>
    </location>
</feature>
<evidence type="ECO:0000256" key="11">
    <source>
        <dbReference type="RuleBase" id="RU003357"/>
    </source>
</evidence>
<comment type="caution">
    <text evidence="15">The sequence shown here is derived from an EMBL/GenBank/DDBJ whole genome shotgun (WGS) entry which is preliminary data.</text>
</comment>
<dbReference type="PROSITE" id="PS52016">
    <property type="entry name" value="TONB_DEPENDENT_REC_3"/>
    <property type="match status" value="1"/>
</dbReference>
<proteinExistence type="inferred from homology"/>
<dbReference type="InterPro" id="IPR000531">
    <property type="entry name" value="Beta-barrel_TonB"/>
</dbReference>
<keyword evidence="7 10" id="KW-0472">Membrane</keyword>
<keyword evidence="9 10" id="KW-0998">Cell outer membrane</keyword>
<evidence type="ECO:0000256" key="10">
    <source>
        <dbReference type="PROSITE-ProRule" id="PRU01360"/>
    </source>
</evidence>
<evidence type="ECO:0000313" key="15">
    <source>
        <dbReference type="EMBL" id="MDT0683018.1"/>
    </source>
</evidence>
<dbReference type="InterPro" id="IPR037066">
    <property type="entry name" value="Plug_dom_sf"/>
</dbReference>
<evidence type="ECO:0000256" key="9">
    <source>
        <dbReference type="ARBA" id="ARBA00023237"/>
    </source>
</evidence>
<comment type="similarity">
    <text evidence="10 11">Belongs to the TonB-dependent receptor family.</text>
</comment>
<evidence type="ECO:0000313" key="16">
    <source>
        <dbReference type="Proteomes" id="UP001265259"/>
    </source>
</evidence>
<dbReference type="NCBIfam" id="TIGR01786">
    <property type="entry name" value="TonB-hemlactrns"/>
    <property type="match status" value="1"/>
</dbReference>
<feature type="domain" description="TonB-dependent receptor plug" evidence="14">
    <location>
        <begin position="47"/>
        <end position="154"/>
    </location>
</feature>
<evidence type="ECO:0000259" key="14">
    <source>
        <dbReference type="Pfam" id="PF07715"/>
    </source>
</evidence>
<gene>
    <name evidence="15" type="ORF">RM543_09990</name>
</gene>
<keyword evidence="6 11" id="KW-0798">TonB box</keyword>
<protein>
    <submittedName>
        <fullName evidence="15">TonB-dependent hemoglobin/transferrin/lactoferrin family receptor</fullName>
    </submittedName>
</protein>
<comment type="subcellular location">
    <subcellularLocation>
        <location evidence="1 10">Cell outer membrane</location>
        <topology evidence="1 10">Multi-pass membrane protein</topology>
    </subcellularLocation>
</comment>
<evidence type="ECO:0000256" key="8">
    <source>
        <dbReference type="ARBA" id="ARBA00023170"/>
    </source>
</evidence>
<dbReference type="Pfam" id="PF07715">
    <property type="entry name" value="Plug"/>
    <property type="match status" value="1"/>
</dbReference>
<dbReference type="Gene3D" id="2.170.130.10">
    <property type="entry name" value="TonB-dependent receptor, plug domain"/>
    <property type="match status" value="1"/>
</dbReference>
<evidence type="ECO:0000256" key="3">
    <source>
        <dbReference type="ARBA" id="ARBA00022452"/>
    </source>
</evidence>
<dbReference type="InterPro" id="IPR012910">
    <property type="entry name" value="Plug_dom"/>
</dbReference>
<sequence length="747" mass="80906">MRHRPTPVLCAALCLPTLCPSLAVAQDTSFTLDPIIVTTDRSGTAILDVPASITVIGQEEIEDRQVSDIEELVRRVPGVTVNRQSSGADPFSTLGGFTIRGVGGNRVAVQVDGSRMAERIIDGTRDYVDLNFTKQAEIVRGPASVLWGADALGGLVAFETIDPEDLLEGKDEAVRVTSGYDSYDDGVSASLTFGRRLSDSLSVLAGIAQSAAHEPELTNARDDGGIYGCPRDTEFGATPCGAFDPTDATSTRALAKLVWTPDAAHRLEFSVDALIRDTSVAQDSSLGPVLSTITGAPTGDVIDSKDRALGLYRHRLGLEHTWTPAAGPFDEIVSTLAYTPHGYERTGRELSTSAGGAEILTEDELTYEEDFVELDIQATSRFETGAADHRLIFGFDGDRTRTDYERRDVETNLATGAVTETVAGGFNFANATTQRADVYVEDRVTFGGGRFELTPGLRYATYKIDPRPDGDYEEVPGQAPRVREDETLLKSLGAILRFDDSWSAWAKYGEGFKMPTAQQLFTSSPGAFFNLTPAPDLKPEEVRSYELGLRYEEPRGFASLSVFKADYSDFIQSFYNPPGTIDYTYRNLSVVNVHGVEAEAGWTFGQGTTMSVSAAWQEGTQQVSDDADETPHTLPPLTATLALAHEFPDYGLFLEGVATFASDVKETASPDDFKPDAYQVLDLHAKWEMVEDGFLKLSVNNVFDRRYFVAGAATYGSTASASVAATNPIELQTGPGRSFAVSFDKTF</sequence>
<dbReference type="InterPro" id="IPR036942">
    <property type="entry name" value="Beta-barrel_TonB_sf"/>
</dbReference>
<evidence type="ECO:0000256" key="12">
    <source>
        <dbReference type="SAM" id="SignalP"/>
    </source>
</evidence>
<accession>A0ABU3DH28</accession>
<keyword evidence="5 12" id="KW-0732">Signal</keyword>
<evidence type="ECO:0000256" key="2">
    <source>
        <dbReference type="ARBA" id="ARBA00022448"/>
    </source>
</evidence>
<dbReference type="CDD" id="cd01347">
    <property type="entry name" value="ligand_gated_channel"/>
    <property type="match status" value="1"/>
</dbReference>
<dbReference type="RefSeq" id="WP_311691095.1">
    <property type="nucleotide sequence ID" value="NZ_JAVRHL010000002.1"/>
</dbReference>
<dbReference type="Gene3D" id="2.40.170.20">
    <property type="entry name" value="TonB-dependent receptor, beta-barrel domain"/>
    <property type="match status" value="1"/>
</dbReference>
<dbReference type="InterPro" id="IPR010949">
    <property type="entry name" value="TonB_Hb/transfer/lactofer_rcpt"/>
</dbReference>
<dbReference type="PANTHER" id="PTHR30069:SF29">
    <property type="entry name" value="HEMOGLOBIN AND HEMOGLOBIN-HAPTOGLOBIN-BINDING PROTEIN 1-RELATED"/>
    <property type="match status" value="1"/>
</dbReference>
<name>A0ABU3DH28_9RHOB</name>
<feature type="domain" description="TonB-dependent receptor-like beta-barrel" evidence="13">
    <location>
        <begin position="301"/>
        <end position="702"/>
    </location>
</feature>
<keyword evidence="8 15" id="KW-0675">Receptor</keyword>
<evidence type="ECO:0000256" key="4">
    <source>
        <dbReference type="ARBA" id="ARBA00022692"/>
    </source>
</evidence>
<evidence type="ECO:0000256" key="1">
    <source>
        <dbReference type="ARBA" id="ARBA00004571"/>
    </source>
</evidence>
<dbReference type="Proteomes" id="UP001265259">
    <property type="component" value="Unassembled WGS sequence"/>
</dbReference>
<organism evidence="15 16">
    <name type="scientific">Tropicimonas omnivorans</name>
    <dbReference type="NCBI Taxonomy" id="3075590"/>
    <lineage>
        <taxon>Bacteria</taxon>
        <taxon>Pseudomonadati</taxon>
        <taxon>Pseudomonadota</taxon>
        <taxon>Alphaproteobacteria</taxon>
        <taxon>Rhodobacterales</taxon>
        <taxon>Roseobacteraceae</taxon>
        <taxon>Tropicimonas</taxon>
    </lineage>
</organism>
<dbReference type="Pfam" id="PF00593">
    <property type="entry name" value="TonB_dep_Rec_b-barrel"/>
    <property type="match status" value="1"/>
</dbReference>
<feature type="signal peptide" evidence="12">
    <location>
        <begin position="1"/>
        <end position="25"/>
    </location>
</feature>
<dbReference type="EMBL" id="JAVRHL010000002">
    <property type="protein sequence ID" value="MDT0683018.1"/>
    <property type="molecule type" value="Genomic_DNA"/>
</dbReference>
<evidence type="ECO:0000256" key="5">
    <source>
        <dbReference type="ARBA" id="ARBA00022729"/>
    </source>
</evidence>
<evidence type="ECO:0000256" key="7">
    <source>
        <dbReference type="ARBA" id="ARBA00023136"/>
    </source>
</evidence>
<evidence type="ECO:0000256" key="6">
    <source>
        <dbReference type="ARBA" id="ARBA00023077"/>
    </source>
</evidence>
<dbReference type="InterPro" id="IPR039426">
    <property type="entry name" value="TonB-dep_rcpt-like"/>
</dbReference>
<evidence type="ECO:0000259" key="13">
    <source>
        <dbReference type="Pfam" id="PF00593"/>
    </source>
</evidence>
<reference evidence="15 16" key="1">
    <citation type="submission" date="2023-09" db="EMBL/GenBank/DDBJ databases">
        <authorList>
            <person name="Rey-Velasco X."/>
        </authorList>
    </citation>
    <scope>NUCLEOTIDE SEQUENCE [LARGE SCALE GENOMIC DNA]</scope>
    <source>
        <strain evidence="15 16">F158</strain>
    </source>
</reference>
<keyword evidence="3 10" id="KW-1134">Transmembrane beta strand</keyword>
<dbReference type="PANTHER" id="PTHR30069">
    <property type="entry name" value="TONB-DEPENDENT OUTER MEMBRANE RECEPTOR"/>
    <property type="match status" value="1"/>
</dbReference>
<keyword evidence="4 10" id="KW-0812">Transmembrane</keyword>
<keyword evidence="16" id="KW-1185">Reference proteome</keyword>
<dbReference type="SUPFAM" id="SSF56935">
    <property type="entry name" value="Porins"/>
    <property type="match status" value="1"/>
</dbReference>
<keyword evidence="2 10" id="KW-0813">Transport</keyword>